<dbReference type="Gene3D" id="3.30.250.20">
    <property type="entry name" value="L1 transposable element, C-terminal domain"/>
    <property type="match status" value="1"/>
</dbReference>
<reference evidence="3" key="1">
    <citation type="submission" date="2025-08" db="UniProtKB">
        <authorList>
            <consortium name="RefSeq"/>
        </authorList>
    </citation>
    <scope>IDENTIFICATION</scope>
</reference>
<dbReference type="AlphaFoldDB" id="A0A6P7YEL6"/>
<evidence type="ECO:0000256" key="1">
    <source>
        <dbReference type="SAM" id="MobiDB-lite"/>
    </source>
</evidence>
<dbReference type="GeneID" id="115472970"/>
<evidence type="ECO:0000313" key="2">
    <source>
        <dbReference type="Proteomes" id="UP000515156"/>
    </source>
</evidence>
<feature type="region of interest" description="Disordered" evidence="1">
    <location>
        <begin position="42"/>
        <end position="109"/>
    </location>
</feature>
<dbReference type="InterPro" id="IPR042566">
    <property type="entry name" value="L1_C"/>
</dbReference>
<feature type="region of interest" description="Disordered" evidence="1">
    <location>
        <begin position="1"/>
        <end position="25"/>
    </location>
</feature>
<evidence type="ECO:0000313" key="3">
    <source>
        <dbReference type="RefSeq" id="XP_030063386.1"/>
    </source>
</evidence>
<protein>
    <submittedName>
        <fullName evidence="3">Uncharacterized protein LOC115472970</fullName>
    </submittedName>
</protein>
<organism evidence="2 3">
    <name type="scientific">Microcaecilia unicolor</name>
    <dbReference type="NCBI Taxonomy" id="1415580"/>
    <lineage>
        <taxon>Eukaryota</taxon>
        <taxon>Metazoa</taxon>
        <taxon>Chordata</taxon>
        <taxon>Craniata</taxon>
        <taxon>Vertebrata</taxon>
        <taxon>Euteleostomi</taxon>
        <taxon>Amphibia</taxon>
        <taxon>Gymnophiona</taxon>
        <taxon>Siphonopidae</taxon>
        <taxon>Microcaecilia</taxon>
    </lineage>
</organism>
<keyword evidence="2" id="KW-1185">Reference proteome</keyword>
<dbReference type="RefSeq" id="XP_030063386.1">
    <property type="nucleotide sequence ID" value="XM_030207526.1"/>
</dbReference>
<proteinExistence type="predicted"/>
<dbReference type="OrthoDB" id="10521929at2759"/>
<accession>A0A6P7YEL6</accession>
<dbReference type="InParanoid" id="A0A6P7YEL6"/>
<dbReference type="KEGG" id="muo:115472970"/>
<dbReference type="Proteomes" id="UP000515156">
    <property type="component" value="Chromosome 6"/>
</dbReference>
<name>A0A6P7YEL6_9AMPH</name>
<sequence>MPHSKRKGKLRLDPQPTLTSSPAQASLERYFAGFSRFQREEDPIAGALGEARSPLGEETSLSPPSTFLIPPCPASTASLEGNPADPGSVSAGVTSEDPGMQKSTLKPEGTCLSSVKNPEVTLETIGVMLDLMNSTLQKTSGDVLNLNAKFEELKVTVESVKDNLTKQVANLGKEVESFKEFKTMFVKDNMDIRRKIEQLENHNRRLNLRLLNFPKLSGVTPIETFRRYLNEILKIPLDAIPPVNKIYFIPKPKGELRGTENITPDLQNISDILEQSSETILDRATLLISFVFEQDYNNILRLYFRNIKAQFCGSKVWIFPDVTKQTQQKRKAFLTLKQKTIDIGGSFFLAYPSKCVVKLGQTKYTFFSPEQLKSFLDMKQLK</sequence>
<gene>
    <name evidence="3" type="primary">LOC115472970</name>
</gene>